<feature type="transmembrane region" description="Helical" evidence="5">
    <location>
        <begin position="359"/>
        <end position="381"/>
    </location>
</feature>
<evidence type="ECO:0000256" key="5">
    <source>
        <dbReference type="SAM" id="Phobius"/>
    </source>
</evidence>
<name>A0A346Y1A7_9ACTN</name>
<feature type="transmembrane region" description="Helical" evidence="5">
    <location>
        <begin position="231"/>
        <end position="253"/>
    </location>
</feature>
<evidence type="ECO:0000256" key="2">
    <source>
        <dbReference type="ARBA" id="ARBA00022692"/>
    </source>
</evidence>
<gene>
    <name evidence="7" type="ORF">DVS28_a3581</name>
</gene>
<keyword evidence="2 5" id="KW-0812">Transmembrane</keyword>
<dbReference type="GO" id="GO:0140359">
    <property type="term" value="F:ABC-type transporter activity"/>
    <property type="evidence" value="ECO:0007669"/>
    <property type="project" value="InterPro"/>
</dbReference>
<evidence type="ECO:0000256" key="3">
    <source>
        <dbReference type="ARBA" id="ARBA00022989"/>
    </source>
</evidence>
<dbReference type="PANTHER" id="PTHR43471">
    <property type="entry name" value="ABC TRANSPORTER PERMEASE"/>
    <property type="match status" value="1"/>
</dbReference>
<sequence>MSSMSTLRLVIGRELRTRGTSKAYLLGMVAILVVLSGAIVIPSVLDDQTTSVDIGAVGIGNDALLDLTRQLVTDRAGDDEVEFEVTTYADADAARVGLADGDVSMVLVEGTAILRESSSAFSNDDLEQRVQEAAATLALQDRLDGSGVELAEITSVLSSQPLEVRTVQGVADAEQDNARSFIAYAGMMMLYMAILIFGAWTLQGVTEEKSSRVVEVLLATVEPWQLLAGKVIGIGLLGLAQFGITVAWALTLIRVTGALNLPVIPVDSAVTLIVWFVLGFALYSTMFATAGALVGRSEDAQSVSFPVSMTAIVGFIVSFQALSEPSGVLARVTTFVPFMSPFVVPIRVAFQEIALWEQLLAVAVTIGLVVVLIRIAARIYAGGALHFAGRLGLRAAWTGARETSRS</sequence>
<accession>A0A346Y1A7</accession>
<dbReference type="RefSeq" id="WP_114592628.1">
    <property type="nucleotide sequence ID" value="NZ_CP031165.1"/>
</dbReference>
<evidence type="ECO:0000256" key="4">
    <source>
        <dbReference type="ARBA" id="ARBA00023136"/>
    </source>
</evidence>
<evidence type="ECO:0000256" key="1">
    <source>
        <dbReference type="ARBA" id="ARBA00004141"/>
    </source>
</evidence>
<keyword evidence="4 5" id="KW-0472">Membrane</keyword>
<feature type="transmembrane region" description="Helical" evidence="5">
    <location>
        <begin position="181"/>
        <end position="202"/>
    </location>
</feature>
<organism evidence="7 8">
    <name type="scientific">Euzebya pacifica</name>
    <dbReference type="NCBI Taxonomy" id="1608957"/>
    <lineage>
        <taxon>Bacteria</taxon>
        <taxon>Bacillati</taxon>
        <taxon>Actinomycetota</taxon>
        <taxon>Nitriliruptoria</taxon>
        <taxon>Euzebyales</taxon>
    </lineage>
</organism>
<dbReference type="OrthoDB" id="3268959at2"/>
<keyword evidence="3 5" id="KW-1133">Transmembrane helix</keyword>
<feature type="transmembrane region" description="Helical" evidence="5">
    <location>
        <begin position="23"/>
        <end position="45"/>
    </location>
</feature>
<dbReference type="PANTHER" id="PTHR43471:SF3">
    <property type="entry name" value="ABC TRANSPORTER PERMEASE PROTEIN NATB"/>
    <property type="match status" value="1"/>
</dbReference>
<keyword evidence="8" id="KW-1185">Reference proteome</keyword>
<proteinExistence type="predicted"/>
<dbReference type="EMBL" id="CP031165">
    <property type="protein sequence ID" value="AXV08254.1"/>
    <property type="molecule type" value="Genomic_DNA"/>
</dbReference>
<feature type="domain" description="ABC-2 type transporter transmembrane" evidence="6">
    <location>
        <begin position="27"/>
        <end position="377"/>
    </location>
</feature>
<dbReference type="InterPro" id="IPR013525">
    <property type="entry name" value="ABC2_TM"/>
</dbReference>
<dbReference type="Proteomes" id="UP000264006">
    <property type="component" value="Chromosome"/>
</dbReference>
<dbReference type="GO" id="GO:0016020">
    <property type="term" value="C:membrane"/>
    <property type="evidence" value="ECO:0007669"/>
    <property type="project" value="UniProtKB-SubCell"/>
</dbReference>
<feature type="transmembrane region" description="Helical" evidence="5">
    <location>
        <begin position="303"/>
        <end position="322"/>
    </location>
</feature>
<dbReference type="Pfam" id="PF12698">
    <property type="entry name" value="ABC2_membrane_3"/>
    <property type="match status" value="1"/>
</dbReference>
<evidence type="ECO:0000313" key="8">
    <source>
        <dbReference type="Proteomes" id="UP000264006"/>
    </source>
</evidence>
<evidence type="ECO:0000313" key="7">
    <source>
        <dbReference type="EMBL" id="AXV08254.1"/>
    </source>
</evidence>
<protein>
    <submittedName>
        <fullName evidence="7">Putative ABC transporter, permease component</fullName>
    </submittedName>
</protein>
<evidence type="ECO:0000259" key="6">
    <source>
        <dbReference type="Pfam" id="PF12698"/>
    </source>
</evidence>
<feature type="transmembrane region" description="Helical" evidence="5">
    <location>
        <begin position="328"/>
        <end position="350"/>
    </location>
</feature>
<feature type="transmembrane region" description="Helical" evidence="5">
    <location>
        <begin position="273"/>
        <end position="294"/>
    </location>
</feature>
<comment type="subcellular location">
    <subcellularLocation>
        <location evidence="1">Membrane</location>
        <topology evidence="1">Multi-pass membrane protein</topology>
    </subcellularLocation>
</comment>
<reference evidence="7 8" key="1">
    <citation type="submission" date="2018-09" db="EMBL/GenBank/DDBJ databases">
        <title>Complete genome sequence of Euzebya sp. DY32-46 isolated from seawater of Pacific Ocean.</title>
        <authorList>
            <person name="Xu L."/>
            <person name="Wu Y.-H."/>
            <person name="Xu X.-W."/>
        </authorList>
    </citation>
    <scope>NUCLEOTIDE SEQUENCE [LARGE SCALE GENOMIC DNA]</scope>
    <source>
        <strain evidence="7 8">DY32-46</strain>
    </source>
</reference>
<dbReference type="AlphaFoldDB" id="A0A346Y1A7"/>
<dbReference type="KEGG" id="euz:DVS28_a3581"/>